<evidence type="ECO:0000256" key="1">
    <source>
        <dbReference type="ARBA" id="ARBA00022598"/>
    </source>
</evidence>
<dbReference type="GO" id="GO:0015631">
    <property type="term" value="F:tubulin binding"/>
    <property type="evidence" value="ECO:0007669"/>
    <property type="project" value="TreeGrafter"/>
</dbReference>
<feature type="non-terminal residue" evidence="4">
    <location>
        <position position="474"/>
    </location>
</feature>
<dbReference type="AlphaFoldDB" id="A0AAV2QYV1"/>
<evidence type="ECO:0000256" key="2">
    <source>
        <dbReference type="ARBA" id="ARBA00022741"/>
    </source>
</evidence>
<dbReference type="GO" id="GO:0000226">
    <property type="term" value="P:microtubule cytoskeleton organization"/>
    <property type="evidence" value="ECO:0007669"/>
    <property type="project" value="TreeGrafter"/>
</dbReference>
<proteinExistence type="predicted"/>
<dbReference type="Pfam" id="PF03133">
    <property type="entry name" value="TTL"/>
    <property type="match status" value="1"/>
</dbReference>
<keyword evidence="2" id="KW-0547">Nucleotide-binding</keyword>
<organism evidence="4 5">
    <name type="scientific">Meganyctiphanes norvegica</name>
    <name type="common">Northern krill</name>
    <name type="synonym">Thysanopoda norvegica</name>
    <dbReference type="NCBI Taxonomy" id="48144"/>
    <lineage>
        <taxon>Eukaryota</taxon>
        <taxon>Metazoa</taxon>
        <taxon>Ecdysozoa</taxon>
        <taxon>Arthropoda</taxon>
        <taxon>Crustacea</taxon>
        <taxon>Multicrustacea</taxon>
        <taxon>Malacostraca</taxon>
        <taxon>Eumalacostraca</taxon>
        <taxon>Eucarida</taxon>
        <taxon>Euphausiacea</taxon>
        <taxon>Euphausiidae</taxon>
        <taxon>Meganyctiphanes</taxon>
    </lineage>
</organism>
<dbReference type="GO" id="GO:0036064">
    <property type="term" value="C:ciliary basal body"/>
    <property type="evidence" value="ECO:0007669"/>
    <property type="project" value="TreeGrafter"/>
</dbReference>
<sequence>MGAASGVNNSNKHSELVPSFTNNLPVILFARNSCQEPSYFTHGRAVTSENVRINTSKIMLCFCWSLVPRIYMANNSEAKCPARRAASGHNTVMVERGWRAWEGGDYEDLGSSWHVWWRHGFHSATYRRLRPYQVLNHIPRAFNLCKKDSLARSLQKMKRVFGSIFDFFPHTYLLPGEYTKLVAEYTRLLYQGTKNGLSKKNETNWVTQINKGNQIEEEVFNQNIWIVKPIGSSQGRGISIFQDLHDLTYASSAVVQRYIGNPLLIGGYKCDVRLYVLITSFQPLTVYVYREGIVRFSTEKYNLSSLDNVFSHLTNTSLNKTAPGYKMEKERVGAGVDLDTNQYHKYFGPKGQKMWLLSHRLLSSRLSFASFLTSTMHQSSYETTGFPKLRDNKIAEQKSEINELRNLRRYNDNNRVFNLKQSLLRIRDHNGADKMTYTVVKINFSGSVFRLFVLELRRPKKKSKIVFLMTFDGL</sequence>
<dbReference type="EMBL" id="CAXKWB010013591">
    <property type="protein sequence ID" value="CAL4108250.1"/>
    <property type="molecule type" value="Genomic_DNA"/>
</dbReference>
<evidence type="ECO:0000313" key="4">
    <source>
        <dbReference type="EMBL" id="CAL4108250.1"/>
    </source>
</evidence>
<dbReference type="PROSITE" id="PS51221">
    <property type="entry name" value="TTL"/>
    <property type="match status" value="1"/>
</dbReference>
<dbReference type="Proteomes" id="UP001497623">
    <property type="component" value="Unassembled WGS sequence"/>
</dbReference>
<dbReference type="InterPro" id="IPR004344">
    <property type="entry name" value="TTL/TTLL_fam"/>
</dbReference>
<accession>A0AAV2QYV1</accession>
<evidence type="ECO:0008006" key="6">
    <source>
        <dbReference type="Google" id="ProtNLM"/>
    </source>
</evidence>
<dbReference type="GO" id="GO:0070740">
    <property type="term" value="F:tubulin-glutamic acid ligase activity"/>
    <property type="evidence" value="ECO:0007669"/>
    <property type="project" value="TreeGrafter"/>
</dbReference>
<name>A0AAV2QYV1_MEGNR</name>
<reference evidence="4 5" key="1">
    <citation type="submission" date="2024-05" db="EMBL/GenBank/DDBJ databases">
        <authorList>
            <person name="Wallberg A."/>
        </authorList>
    </citation>
    <scope>NUCLEOTIDE SEQUENCE [LARGE SCALE GENOMIC DNA]</scope>
</reference>
<dbReference type="PANTHER" id="PTHR12241">
    <property type="entry name" value="TUBULIN POLYGLUTAMYLASE"/>
    <property type="match status" value="1"/>
</dbReference>
<evidence type="ECO:0000313" key="5">
    <source>
        <dbReference type="Proteomes" id="UP001497623"/>
    </source>
</evidence>
<evidence type="ECO:0000256" key="3">
    <source>
        <dbReference type="ARBA" id="ARBA00022840"/>
    </source>
</evidence>
<dbReference type="SUPFAM" id="SSF56059">
    <property type="entry name" value="Glutathione synthetase ATP-binding domain-like"/>
    <property type="match status" value="1"/>
</dbReference>
<protein>
    <recommendedName>
        <fullName evidence="6">Tubulin polyglutamylase TTLL5</fullName>
    </recommendedName>
</protein>
<gene>
    <name evidence="4" type="ORF">MNOR_LOCUS18756</name>
</gene>
<comment type="caution">
    <text evidence="4">The sequence shown here is derived from an EMBL/GenBank/DDBJ whole genome shotgun (WGS) entry which is preliminary data.</text>
</comment>
<keyword evidence="3" id="KW-0067">ATP-binding</keyword>
<keyword evidence="5" id="KW-1185">Reference proteome</keyword>
<dbReference type="Gene3D" id="3.30.470.20">
    <property type="entry name" value="ATP-grasp fold, B domain"/>
    <property type="match status" value="1"/>
</dbReference>
<keyword evidence="1" id="KW-0436">Ligase</keyword>
<dbReference type="PANTHER" id="PTHR12241:SF118">
    <property type="entry name" value="TUBULIN POLYGLUTAMYLASE TTLL2-RELATED"/>
    <property type="match status" value="1"/>
</dbReference>
<dbReference type="GO" id="GO:0005524">
    <property type="term" value="F:ATP binding"/>
    <property type="evidence" value="ECO:0007669"/>
    <property type="project" value="UniProtKB-KW"/>
</dbReference>